<accession>A0A3R5XSZ4</accession>
<gene>
    <name evidence="5" type="ORF">EQP59_03130</name>
</gene>
<dbReference type="CDD" id="cd10311">
    <property type="entry name" value="PLDc_N_DEXD_c"/>
    <property type="match status" value="1"/>
</dbReference>
<dbReference type="CDD" id="cd18793">
    <property type="entry name" value="SF2_C_SNF"/>
    <property type="match status" value="1"/>
</dbReference>
<dbReference type="RefSeq" id="WP_128500907.1">
    <property type="nucleotide sequence ID" value="NZ_CP035107.1"/>
</dbReference>
<keyword evidence="2" id="KW-0175">Coiled coil</keyword>
<dbReference type="InterPro" id="IPR027417">
    <property type="entry name" value="P-loop_NTPase"/>
</dbReference>
<dbReference type="InterPro" id="IPR049730">
    <property type="entry name" value="SNF2/RAD54-like_C"/>
</dbReference>
<dbReference type="InterPro" id="IPR038718">
    <property type="entry name" value="SNF2-like_sf"/>
</dbReference>
<keyword evidence="5" id="KW-0547">Nucleotide-binding</keyword>
<organism evidence="5 6">
    <name type="scientific">Ornithobacterium rhinotracheale</name>
    <dbReference type="NCBI Taxonomy" id="28251"/>
    <lineage>
        <taxon>Bacteria</taxon>
        <taxon>Pseudomonadati</taxon>
        <taxon>Bacteroidota</taxon>
        <taxon>Flavobacteriia</taxon>
        <taxon>Flavobacteriales</taxon>
        <taxon>Weeksellaceae</taxon>
        <taxon>Ornithobacterium</taxon>
    </lineage>
</organism>
<evidence type="ECO:0000259" key="4">
    <source>
        <dbReference type="PROSITE" id="PS51194"/>
    </source>
</evidence>
<dbReference type="Pfam" id="PF04851">
    <property type="entry name" value="ResIII"/>
    <property type="match status" value="1"/>
</dbReference>
<dbReference type="GO" id="GO:0005524">
    <property type="term" value="F:ATP binding"/>
    <property type="evidence" value="ECO:0007669"/>
    <property type="project" value="InterPro"/>
</dbReference>
<keyword evidence="1" id="KW-0378">Hydrolase</keyword>
<dbReference type="InterPro" id="IPR001650">
    <property type="entry name" value="Helicase_C-like"/>
</dbReference>
<evidence type="ECO:0000313" key="6">
    <source>
        <dbReference type="Proteomes" id="UP000287701"/>
    </source>
</evidence>
<feature type="domain" description="Helicase ATP-binding" evidence="3">
    <location>
        <begin position="259"/>
        <end position="420"/>
    </location>
</feature>
<dbReference type="Gene3D" id="3.40.50.300">
    <property type="entry name" value="P-loop containing nucleotide triphosphate hydrolases"/>
    <property type="match status" value="1"/>
</dbReference>
<name>A0A3R5XSZ4_ORNRH</name>
<dbReference type="PROSITE" id="PS51192">
    <property type="entry name" value="HELICASE_ATP_BIND_1"/>
    <property type="match status" value="1"/>
</dbReference>
<dbReference type="InterPro" id="IPR006935">
    <property type="entry name" value="Helicase/UvrB_N"/>
</dbReference>
<dbReference type="SUPFAM" id="SSF52540">
    <property type="entry name" value="P-loop containing nucleoside triphosphate hydrolases"/>
    <property type="match status" value="2"/>
</dbReference>
<keyword evidence="5" id="KW-0067">ATP-binding</keyword>
<dbReference type="EMBL" id="CP035107">
    <property type="protein sequence ID" value="QAR30416.1"/>
    <property type="molecule type" value="Genomic_DNA"/>
</dbReference>
<evidence type="ECO:0000259" key="3">
    <source>
        <dbReference type="PROSITE" id="PS51192"/>
    </source>
</evidence>
<reference evidence="5 6" key="1">
    <citation type="submission" date="2019-01" db="EMBL/GenBank/DDBJ databases">
        <title>Whole Genome of Ornithobacterium rhinotracheale FARPER-174b.</title>
        <authorList>
            <person name="Tataje-Lavanda L.A."/>
            <person name="Montalvan A."/>
            <person name="Montesinos R."/>
            <person name="Zimic M."/>
            <person name="Fernandez-Sanchez M."/>
            <person name="Fernandez-Diaz M."/>
        </authorList>
    </citation>
    <scope>NUCLEOTIDE SEQUENCE [LARGE SCALE GENOMIC DNA]</scope>
    <source>
        <strain evidence="5 6">FARPER-174b</strain>
    </source>
</reference>
<evidence type="ECO:0000256" key="2">
    <source>
        <dbReference type="SAM" id="Coils"/>
    </source>
</evidence>
<dbReference type="GO" id="GO:0016787">
    <property type="term" value="F:hydrolase activity"/>
    <property type="evidence" value="ECO:0007669"/>
    <property type="project" value="UniProtKB-KW"/>
</dbReference>
<dbReference type="Pfam" id="PF00271">
    <property type="entry name" value="Helicase_C"/>
    <property type="match status" value="1"/>
</dbReference>
<dbReference type="AlphaFoldDB" id="A0A3R5XSZ4"/>
<dbReference type="PROSITE" id="PS51194">
    <property type="entry name" value="HELICASE_CTER"/>
    <property type="match status" value="1"/>
</dbReference>
<dbReference type="GO" id="GO:0031297">
    <property type="term" value="P:replication fork processing"/>
    <property type="evidence" value="ECO:0007669"/>
    <property type="project" value="TreeGrafter"/>
</dbReference>
<dbReference type="PANTHER" id="PTHR45766:SF6">
    <property type="entry name" value="SWI_SNF-RELATED MATRIX-ASSOCIATED ACTIN-DEPENDENT REGULATOR OF CHROMATIN SUBFAMILY A-LIKE PROTEIN 1"/>
    <property type="match status" value="1"/>
</dbReference>
<dbReference type="GO" id="GO:0004386">
    <property type="term" value="F:helicase activity"/>
    <property type="evidence" value="ECO:0007669"/>
    <property type="project" value="UniProtKB-KW"/>
</dbReference>
<dbReference type="OrthoDB" id="9814088at2"/>
<dbReference type="GO" id="GO:0003677">
    <property type="term" value="F:DNA binding"/>
    <property type="evidence" value="ECO:0007669"/>
    <property type="project" value="InterPro"/>
</dbReference>
<feature type="domain" description="Helicase C-terminal" evidence="4">
    <location>
        <begin position="697"/>
        <end position="883"/>
    </location>
</feature>
<protein>
    <submittedName>
        <fullName evidence="5">ATP-dependent helicase</fullName>
    </submittedName>
</protein>
<dbReference type="Proteomes" id="UP000287701">
    <property type="component" value="Chromosome"/>
</dbReference>
<keyword evidence="5" id="KW-0347">Helicase</keyword>
<dbReference type="GO" id="GO:0006281">
    <property type="term" value="P:DNA repair"/>
    <property type="evidence" value="ECO:0007669"/>
    <property type="project" value="TreeGrafter"/>
</dbReference>
<proteinExistence type="predicted"/>
<dbReference type="SMART" id="SM00487">
    <property type="entry name" value="DEXDc"/>
    <property type="match status" value="1"/>
</dbReference>
<feature type="coiled-coil region" evidence="2">
    <location>
        <begin position="875"/>
        <end position="909"/>
    </location>
</feature>
<sequence length="1080" mass="125105">MKIIDNVNIRLGDDLKENIHKGSKISISASAFSIYAFETLKKELSKIDELRFIFSSPTFIEEKLQKESRQFYIPHIYKESELCGGEFELRLMNQLNQRNIAKECSRWVKEKVTFKSNKHNNIPLNNLIHIQNKENEIAYNGTSSFTSADLGITPKKGFPTFINKVEYPHSSAYLQWFNQVWENEEDLKNVTQKVQDYFECAYKENSPEFIYFITLYNIFNDFLDDLSLDHLPNEQIGFKDTVIWNKLYNFQKDAVIGAINKLEKYNGCILADSVGLGKTFSALGIIKYYEMRNKDILVLCPKKLEANWNTYRHNDKNNILAGDRLRYDVLFHTDLSRERGTSNGRNLEAVNWGNYGLIVIDESHNFRNNNTVVGKENRYQKLMRKVIKEGIETKVLMLSATPVNNRFNDLRNQLALAYEGDAEKINAKLDIQSGIDQIFKKAQKSFNAWNKLKTKERTTDKLLDMLDFDFFEILDSLTIARSRKHITTYYNTTNIGQFPTRNKPISIRSPLTNSNKITYEDIAEKLTLLNLSIYTPLNYILPSKFELYADLYDKRVGANAVKLTQRDREDNLRILMRINLLKRLESSVDSFRITLKGIIDQIENTLKTIKNSRDTSTYDGIQKLLNDENNENYDSELDWADEDQIIGKKIKIHIADIDTTKWQEDLNEDLSILNIIWENIEDLVGKEDTKLQYLLRLLDEKIETPFNQGNKKTIIFTAFADTANYLYENVSDYIKAKYGLNTAIVTGSRRVCTSKNIPADLNVILSCFSPLSKDKAQLYPKVSETIDILIATDCISEGQNLQDCDYLVNYDIHWNPVRIIQRFGRIDRIGSQNETITMVNFWPDVTLDSYINLKQRVENKMLISNMASTGDDNILNTEEKDLDYRKIQLQRLQEEVIDLEDLKEGVSITDLGLNDFRIDLSDMMKSYGELKNIPEGLHAVVPSDNILNRGVIFVFKNVNSSVNINKLNRLHPFYLVYINMNRELIMSHVEPKKILDAMRMSCKGQPTPIEDICKQVIEQTDDYHKMDRYSILLKQSISTILQKEEEKDIKSLFQAGGTTALQEKIKGIEDFKLVSFLIIQ</sequence>
<evidence type="ECO:0000313" key="5">
    <source>
        <dbReference type="EMBL" id="QAR30416.1"/>
    </source>
</evidence>
<dbReference type="PANTHER" id="PTHR45766">
    <property type="entry name" value="DNA ANNEALING HELICASE AND ENDONUCLEASE ZRANB3 FAMILY MEMBER"/>
    <property type="match status" value="1"/>
</dbReference>
<dbReference type="Gene3D" id="3.40.50.10810">
    <property type="entry name" value="Tandem AAA-ATPase domain"/>
    <property type="match status" value="1"/>
</dbReference>
<dbReference type="InterPro" id="IPR014001">
    <property type="entry name" value="Helicase_ATP-bd"/>
</dbReference>
<dbReference type="SMART" id="SM00490">
    <property type="entry name" value="HELICc"/>
    <property type="match status" value="1"/>
</dbReference>
<evidence type="ECO:0000256" key="1">
    <source>
        <dbReference type="ARBA" id="ARBA00022801"/>
    </source>
</evidence>